<gene>
    <name evidence="3" type="ORF">IU459_30240</name>
</gene>
<keyword evidence="2" id="KW-1133">Transmembrane helix</keyword>
<feature type="compositionally biased region" description="Basic and acidic residues" evidence="1">
    <location>
        <begin position="20"/>
        <end position="54"/>
    </location>
</feature>
<feature type="region of interest" description="Disordered" evidence="1">
    <location>
        <begin position="1"/>
        <end position="60"/>
    </location>
</feature>
<evidence type="ECO:0000256" key="1">
    <source>
        <dbReference type="SAM" id="MobiDB-lite"/>
    </source>
</evidence>
<dbReference type="Proteomes" id="UP000702209">
    <property type="component" value="Unassembled WGS sequence"/>
</dbReference>
<proteinExistence type="predicted"/>
<keyword evidence="4" id="KW-1185">Reference proteome</keyword>
<evidence type="ECO:0000256" key="2">
    <source>
        <dbReference type="SAM" id="Phobius"/>
    </source>
</evidence>
<evidence type="ECO:0008006" key="5">
    <source>
        <dbReference type="Google" id="ProtNLM"/>
    </source>
</evidence>
<dbReference type="RefSeq" id="WP_195133007.1">
    <property type="nucleotide sequence ID" value="NZ_JADLQX010000032.1"/>
</dbReference>
<sequence length="131" mass="13739">MSGSRSPTGAHGDGAAALRHARDTARKELDKAVEELGHKLDDAPWSKGKAREAVESTQHAVSEAAHAVSDKAEQAKTSAADLAHRIAAATPAPRLARGRHAAGKLRPPPVSAVLIAAGVAILVWRILRSRR</sequence>
<accession>A0ABS0CYY4</accession>
<organism evidence="3 4">
    <name type="scientific">Nocardia amamiensis</name>
    <dbReference type="NCBI Taxonomy" id="404578"/>
    <lineage>
        <taxon>Bacteria</taxon>
        <taxon>Bacillati</taxon>
        <taxon>Actinomycetota</taxon>
        <taxon>Actinomycetes</taxon>
        <taxon>Mycobacteriales</taxon>
        <taxon>Nocardiaceae</taxon>
        <taxon>Nocardia</taxon>
    </lineage>
</organism>
<keyword evidence="2" id="KW-0812">Transmembrane</keyword>
<keyword evidence="2" id="KW-0472">Membrane</keyword>
<evidence type="ECO:0000313" key="4">
    <source>
        <dbReference type="Proteomes" id="UP000702209"/>
    </source>
</evidence>
<comment type="caution">
    <text evidence="3">The sequence shown here is derived from an EMBL/GenBank/DDBJ whole genome shotgun (WGS) entry which is preliminary data.</text>
</comment>
<reference evidence="3 4" key="1">
    <citation type="submission" date="2020-10" db="EMBL/GenBank/DDBJ databases">
        <title>Identification of Nocardia species via Next-generation sequencing and recognition of intraspecies genetic diversity.</title>
        <authorList>
            <person name="Li P."/>
            <person name="Li P."/>
            <person name="Lu B."/>
        </authorList>
    </citation>
    <scope>NUCLEOTIDE SEQUENCE [LARGE SCALE GENOMIC DNA]</scope>
    <source>
        <strain evidence="3 4">BJ06-0157</strain>
    </source>
</reference>
<dbReference type="EMBL" id="JADLQX010000032">
    <property type="protein sequence ID" value="MBF6301791.1"/>
    <property type="molecule type" value="Genomic_DNA"/>
</dbReference>
<feature type="transmembrane region" description="Helical" evidence="2">
    <location>
        <begin position="109"/>
        <end position="127"/>
    </location>
</feature>
<name>A0ABS0CYY4_9NOCA</name>
<evidence type="ECO:0000313" key="3">
    <source>
        <dbReference type="EMBL" id="MBF6301791.1"/>
    </source>
</evidence>
<protein>
    <recommendedName>
        <fullName evidence="5">DUF3618 domain-containing protein</fullName>
    </recommendedName>
</protein>